<dbReference type="InterPro" id="IPR001789">
    <property type="entry name" value="Sig_transdc_resp-reg_receiver"/>
</dbReference>
<dbReference type="PROSITE" id="PS50110">
    <property type="entry name" value="RESPONSE_REGULATORY"/>
    <property type="match status" value="1"/>
</dbReference>
<dbReference type="PATRIC" id="fig|42253.5.peg.2093"/>
<accession>A0A0K2GC52</accession>
<evidence type="ECO:0000256" key="2">
    <source>
        <dbReference type="PROSITE-ProRule" id="PRU00169"/>
    </source>
</evidence>
<dbReference type="Pfam" id="PF13581">
    <property type="entry name" value="HATPase_c_2"/>
    <property type="match status" value="1"/>
</dbReference>
<dbReference type="STRING" id="42253.NITMOv2_2124"/>
<dbReference type="Pfam" id="PF00072">
    <property type="entry name" value="Response_reg"/>
    <property type="match status" value="1"/>
</dbReference>
<dbReference type="SUPFAM" id="SSF52172">
    <property type="entry name" value="CheY-like"/>
    <property type="match status" value="1"/>
</dbReference>
<sequence length="299" mass="33256">MTSVRPSCTVLVVDPCADTQARIHEHLHGRGCSIITAADPEAALAMIDLTAPDIVIVDLFLPAGRGIDLAAALRARHRVCPLILMAEQPSERTILQALRAGAVDVLHKPVGVEELAHALQRARRHVPATLAETPGVQWCEYTLTAGSNPAHIPGIVSWLINTTAATLPEIQRLHLRGTLSELLFNAMEHGNLEVFYQEKQQALAEQRYDELLSQRLSQPHLKDRLVTIHVRFDRAKKLLEYHIADEGKGFKWRSILNRSQDGCRPQDINGRGIFLAQSFFPGLSYNDRGNEVRFAVQLD</sequence>
<dbReference type="GO" id="GO:0000160">
    <property type="term" value="P:phosphorelay signal transduction system"/>
    <property type="evidence" value="ECO:0007669"/>
    <property type="project" value="InterPro"/>
</dbReference>
<evidence type="ECO:0000313" key="5">
    <source>
        <dbReference type="Proteomes" id="UP000069205"/>
    </source>
</evidence>
<dbReference type="EMBL" id="CP011801">
    <property type="protein sequence ID" value="ALA58541.1"/>
    <property type="molecule type" value="Genomic_DNA"/>
</dbReference>
<dbReference type="InterPro" id="IPR011006">
    <property type="entry name" value="CheY-like_superfamily"/>
</dbReference>
<dbReference type="Gene3D" id="3.40.50.2300">
    <property type="match status" value="1"/>
</dbReference>
<dbReference type="SMART" id="SM00448">
    <property type="entry name" value="REC"/>
    <property type="match status" value="1"/>
</dbReference>
<dbReference type="Gene3D" id="3.30.565.10">
    <property type="entry name" value="Histidine kinase-like ATPase, C-terminal domain"/>
    <property type="match status" value="1"/>
</dbReference>
<keyword evidence="1 2" id="KW-0597">Phosphoprotein</keyword>
<dbReference type="AlphaFoldDB" id="A0A0K2GC52"/>
<dbReference type="CDD" id="cd00156">
    <property type="entry name" value="REC"/>
    <property type="match status" value="1"/>
</dbReference>
<gene>
    <name evidence="4" type="ORF">NITMOv2_2124</name>
</gene>
<protein>
    <submittedName>
        <fullName evidence="4">Putative Response regulator with ATPase domain</fullName>
    </submittedName>
</protein>
<dbReference type="RefSeq" id="WP_053379693.1">
    <property type="nucleotide sequence ID" value="NZ_CP011801.1"/>
</dbReference>
<organism evidence="4 5">
    <name type="scientific">Nitrospira moscoviensis</name>
    <dbReference type="NCBI Taxonomy" id="42253"/>
    <lineage>
        <taxon>Bacteria</taxon>
        <taxon>Pseudomonadati</taxon>
        <taxon>Nitrospirota</taxon>
        <taxon>Nitrospiria</taxon>
        <taxon>Nitrospirales</taxon>
        <taxon>Nitrospiraceae</taxon>
        <taxon>Nitrospira</taxon>
    </lineage>
</organism>
<dbReference type="Proteomes" id="UP000069205">
    <property type="component" value="Chromosome"/>
</dbReference>
<dbReference type="InterPro" id="IPR036890">
    <property type="entry name" value="HATPase_C_sf"/>
</dbReference>
<dbReference type="InterPro" id="IPR003594">
    <property type="entry name" value="HATPase_dom"/>
</dbReference>
<dbReference type="KEGG" id="nmv:NITMOv2_2124"/>
<dbReference type="InterPro" id="IPR050595">
    <property type="entry name" value="Bact_response_regulator"/>
</dbReference>
<dbReference type="PANTHER" id="PTHR44591:SF3">
    <property type="entry name" value="RESPONSE REGULATORY DOMAIN-CONTAINING PROTEIN"/>
    <property type="match status" value="1"/>
</dbReference>
<evidence type="ECO:0000256" key="1">
    <source>
        <dbReference type="ARBA" id="ARBA00022553"/>
    </source>
</evidence>
<dbReference type="PANTHER" id="PTHR44591">
    <property type="entry name" value="STRESS RESPONSE REGULATOR PROTEIN 1"/>
    <property type="match status" value="1"/>
</dbReference>
<reference evidence="4 5" key="1">
    <citation type="journal article" date="2015" name="Proc. Natl. Acad. Sci. U.S.A.">
        <title>Expanded metabolic versatility of ubiquitous nitrite-oxidizing bacteria from the genus Nitrospira.</title>
        <authorList>
            <person name="Koch H."/>
            <person name="Lucker S."/>
            <person name="Albertsen M."/>
            <person name="Kitzinger K."/>
            <person name="Herbold C."/>
            <person name="Spieck E."/>
            <person name="Nielsen P.H."/>
            <person name="Wagner M."/>
            <person name="Daims H."/>
        </authorList>
    </citation>
    <scope>NUCLEOTIDE SEQUENCE [LARGE SCALE GENOMIC DNA]</scope>
    <source>
        <strain evidence="4 5">NSP M-1</strain>
    </source>
</reference>
<feature type="domain" description="Response regulatory" evidence="3">
    <location>
        <begin position="9"/>
        <end position="123"/>
    </location>
</feature>
<evidence type="ECO:0000313" key="4">
    <source>
        <dbReference type="EMBL" id="ALA58541.1"/>
    </source>
</evidence>
<name>A0A0K2GC52_NITMO</name>
<feature type="modified residue" description="4-aspartylphosphate" evidence="2">
    <location>
        <position position="58"/>
    </location>
</feature>
<keyword evidence="5" id="KW-1185">Reference proteome</keyword>
<proteinExistence type="predicted"/>
<dbReference type="OrthoDB" id="9770645at2"/>
<evidence type="ECO:0000259" key="3">
    <source>
        <dbReference type="PROSITE" id="PS50110"/>
    </source>
</evidence>